<gene>
    <name evidence="2" type="ORF">SCHPADRAFT_941901</name>
</gene>
<dbReference type="PANTHER" id="PTHR35043">
    <property type="entry name" value="TRANSCRIPTION FACTOR DOMAIN-CONTAINING PROTEIN"/>
    <property type="match status" value="1"/>
</dbReference>
<dbReference type="Proteomes" id="UP000053477">
    <property type="component" value="Unassembled WGS sequence"/>
</dbReference>
<evidence type="ECO:0000313" key="3">
    <source>
        <dbReference type="Proteomes" id="UP000053477"/>
    </source>
</evidence>
<dbReference type="STRING" id="27342.A0A0H2RQ35"/>
<dbReference type="AlphaFoldDB" id="A0A0H2RQ35"/>
<feature type="transmembrane region" description="Helical" evidence="1">
    <location>
        <begin position="484"/>
        <end position="509"/>
    </location>
</feature>
<feature type="transmembrane region" description="Helical" evidence="1">
    <location>
        <begin position="31"/>
        <end position="54"/>
    </location>
</feature>
<keyword evidence="1" id="KW-0472">Membrane</keyword>
<feature type="transmembrane region" description="Helical" evidence="1">
    <location>
        <begin position="421"/>
        <end position="444"/>
    </location>
</feature>
<keyword evidence="1" id="KW-0812">Transmembrane</keyword>
<evidence type="ECO:0000256" key="1">
    <source>
        <dbReference type="SAM" id="Phobius"/>
    </source>
</evidence>
<evidence type="ECO:0000313" key="2">
    <source>
        <dbReference type="EMBL" id="KLO11583.1"/>
    </source>
</evidence>
<dbReference type="InParanoid" id="A0A0H2RQ35"/>
<name>A0A0H2RQ35_9AGAM</name>
<organism evidence="2 3">
    <name type="scientific">Schizopora paradoxa</name>
    <dbReference type="NCBI Taxonomy" id="27342"/>
    <lineage>
        <taxon>Eukaryota</taxon>
        <taxon>Fungi</taxon>
        <taxon>Dikarya</taxon>
        <taxon>Basidiomycota</taxon>
        <taxon>Agaricomycotina</taxon>
        <taxon>Agaricomycetes</taxon>
        <taxon>Hymenochaetales</taxon>
        <taxon>Schizoporaceae</taxon>
        <taxon>Schizopora</taxon>
    </lineage>
</organism>
<keyword evidence="1" id="KW-1133">Transmembrane helix</keyword>
<feature type="transmembrane region" description="Helical" evidence="1">
    <location>
        <begin position="162"/>
        <end position="181"/>
    </location>
</feature>
<dbReference type="EMBL" id="KQ085996">
    <property type="protein sequence ID" value="KLO11583.1"/>
    <property type="molecule type" value="Genomic_DNA"/>
</dbReference>
<protein>
    <submittedName>
        <fullName evidence="2">Uncharacterized protein</fullName>
    </submittedName>
</protein>
<dbReference type="PANTHER" id="PTHR35043:SF8">
    <property type="entry name" value="DUF4220 DOMAIN-CONTAINING PROTEIN"/>
    <property type="match status" value="1"/>
</dbReference>
<sequence length="534" mass="60500">MSDSNQPEPPTLNRLPSSIRRYVTGENFDRFLTVLFLVGLSAIPASVIVIVAILKHGHTTTFPPDDPHVSWVKGPDTRGTFNIIWLCATTIFTCVYVTVHVDVPNYSVEVQENEEEVTEPYVPSVFRRCTSAVRKCVSKIYRCILDAPNCLWRKIKPNLRKAYWVFLNIFAPELMLFVAFCERESAKSGVAFMHSCGQKKWKLRHAFFADMGGFKVKEPTRTPEVTEVRVFSSGLDFYEWYKNEGCPAVEYKEIEHDIKDKSKKDTLLKLFTIVQAAWFIIETLERFAQHQPVSALEVTTCSYIVCAIITQACWLRKPYGVNRSHTVPVVKAQTPAVEGAAETTSALRARSPIREALQETRTPSEIGDGASELEKHDAPTAPTLAPAADEEANKVSYPRLLFPKAPCTPFNRAYMNPRHSVLFSCTCACFVGVIVGFIHIIPFWNTRFVSTEGQWMWRACCGVQISVFLAFAFSAAIEPLYHGVLLWLSMLLLCLFYCMSRIVLFALIWTSFSSQPIGLYNDVHWGFALFPHWE</sequence>
<feature type="transmembrane region" description="Helical" evidence="1">
    <location>
        <begin position="456"/>
        <end position="477"/>
    </location>
</feature>
<proteinExistence type="predicted"/>
<accession>A0A0H2RQ35</accession>
<feature type="transmembrane region" description="Helical" evidence="1">
    <location>
        <begin position="80"/>
        <end position="99"/>
    </location>
</feature>
<keyword evidence="3" id="KW-1185">Reference proteome</keyword>
<reference evidence="2 3" key="1">
    <citation type="submission" date="2015-04" db="EMBL/GenBank/DDBJ databases">
        <title>Complete genome sequence of Schizopora paradoxa KUC8140, a cosmopolitan wood degrader in East Asia.</title>
        <authorList>
            <consortium name="DOE Joint Genome Institute"/>
            <person name="Min B."/>
            <person name="Park H."/>
            <person name="Jang Y."/>
            <person name="Kim J.-J."/>
            <person name="Kim K.H."/>
            <person name="Pangilinan J."/>
            <person name="Lipzen A."/>
            <person name="Riley R."/>
            <person name="Grigoriev I.V."/>
            <person name="Spatafora J.W."/>
            <person name="Choi I.-G."/>
        </authorList>
    </citation>
    <scope>NUCLEOTIDE SEQUENCE [LARGE SCALE GENOMIC DNA]</scope>
    <source>
        <strain evidence="2 3">KUC8140</strain>
    </source>
</reference>
<dbReference type="OrthoDB" id="2733714at2759"/>